<keyword evidence="3" id="KW-0547">Nucleotide-binding</keyword>
<dbReference type="SUPFAM" id="SSF52540">
    <property type="entry name" value="P-loop containing nucleoside triphosphate hydrolases"/>
    <property type="match status" value="1"/>
</dbReference>
<evidence type="ECO:0000313" key="9">
    <source>
        <dbReference type="Proteomes" id="UP000231343"/>
    </source>
</evidence>
<comment type="similarity">
    <text evidence="1">Belongs to the zeta toxin family.</text>
</comment>
<evidence type="ECO:0000256" key="6">
    <source>
        <dbReference type="ARBA" id="ARBA00048178"/>
    </source>
</evidence>
<dbReference type="InterPro" id="IPR010488">
    <property type="entry name" value="Zeta_toxin_domain"/>
</dbReference>
<keyword evidence="4" id="KW-0067">ATP-binding</keyword>
<evidence type="ECO:0000256" key="5">
    <source>
        <dbReference type="ARBA" id="ARBA00032897"/>
    </source>
</evidence>
<comment type="catalytic activity">
    <reaction evidence="6">
        <text>UDP-N-acetyl-alpha-D-glucosamine + ATP = UDP-N-acetyl-alpha-D-glucosamine 3'-phosphate + ADP + H(+)</text>
        <dbReference type="Rhea" id="RHEA:32671"/>
        <dbReference type="ChEBI" id="CHEBI:15378"/>
        <dbReference type="ChEBI" id="CHEBI:30616"/>
        <dbReference type="ChEBI" id="CHEBI:57705"/>
        <dbReference type="ChEBI" id="CHEBI:64353"/>
        <dbReference type="ChEBI" id="CHEBI:456216"/>
        <dbReference type="EC" id="2.7.1.176"/>
    </reaction>
</comment>
<evidence type="ECO:0000256" key="4">
    <source>
        <dbReference type="ARBA" id="ARBA00022840"/>
    </source>
</evidence>
<dbReference type="EMBL" id="PEYM01000137">
    <property type="protein sequence ID" value="PIS28340.1"/>
    <property type="molecule type" value="Genomic_DNA"/>
</dbReference>
<evidence type="ECO:0000313" key="8">
    <source>
        <dbReference type="EMBL" id="PIS28340.1"/>
    </source>
</evidence>
<reference evidence="8 9" key="1">
    <citation type="submission" date="2017-09" db="EMBL/GenBank/DDBJ databases">
        <title>Depth-based differentiation of microbial function through sediment-hosted aquifers and enrichment of novel symbionts in the deep terrestrial subsurface.</title>
        <authorList>
            <person name="Probst A.J."/>
            <person name="Ladd B."/>
            <person name="Jarett J.K."/>
            <person name="Geller-Mcgrath D.E."/>
            <person name="Sieber C.M."/>
            <person name="Emerson J.B."/>
            <person name="Anantharaman K."/>
            <person name="Thomas B.C."/>
            <person name="Malmstrom R."/>
            <person name="Stieglmeier M."/>
            <person name="Klingl A."/>
            <person name="Woyke T."/>
            <person name="Ryan C.M."/>
            <person name="Banfield J.F."/>
        </authorList>
    </citation>
    <scope>NUCLEOTIDE SEQUENCE [LARGE SCALE GENOMIC DNA]</scope>
    <source>
        <strain evidence="8">CG08_land_8_20_14_0_20_45_16</strain>
    </source>
</reference>
<dbReference type="PANTHER" id="PTHR39206">
    <property type="entry name" value="SLL8004 PROTEIN"/>
    <property type="match status" value="1"/>
</dbReference>
<accession>A0A2H0XTR0</accession>
<feature type="domain" description="Zeta toxin" evidence="7">
    <location>
        <begin position="4"/>
        <end position="138"/>
    </location>
</feature>
<dbReference type="PANTHER" id="PTHR39206:SF1">
    <property type="entry name" value="SLL8004 PROTEIN"/>
    <property type="match status" value="1"/>
</dbReference>
<dbReference type="EC" id="2.7.1.176" evidence="2"/>
<evidence type="ECO:0000256" key="1">
    <source>
        <dbReference type="ARBA" id="ARBA00009104"/>
    </source>
</evidence>
<dbReference type="GO" id="GO:0005524">
    <property type="term" value="F:ATP binding"/>
    <property type="evidence" value="ECO:0007669"/>
    <property type="project" value="UniProtKB-KW"/>
</dbReference>
<dbReference type="Gene3D" id="3.40.50.300">
    <property type="entry name" value="P-loop containing nucleotide triphosphate hydrolases"/>
    <property type="match status" value="1"/>
</dbReference>
<organism evidence="8 9">
    <name type="scientific">Candidatus Saganbacteria bacterium CG08_land_8_20_14_0_20_45_16</name>
    <dbReference type="NCBI Taxonomy" id="2014293"/>
    <lineage>
        <taxon>Bacteria</taxon>
        <taxon>Bacillati</taxon>
        <taxon>Saganbacteria</taxon>
    </lineage>
</organism>
<dbReference type="Pfam" id="PF06414">
    <property type="entry name" value="Zeta_toxin"/>
    <property type="match status" value="1"/>
</dbReference>
<evidence type="ECO:0000259" key="7">
    <source>
        <dbReference type="Pfam" id="PF06414"/>
    </source>
</evidence>
<name>A0A2H0XTR0_UNCSA</name>
<gene>
    <name evidence="8" type="ORF">COT42_08410</name>
</gene>
<dbReference type="GO" id="GO:0016301">
    <property type="term" value="F:kinase activity"/>
    <property type="evidence" value="ECO:0007669"/>
    <property type="project" value="InterPro"/>
</dbReference>
<dbReference type="InterPro" id="IPR027417">
    <property type="entry name" value="P-loop_NTPase"/>
</dbReference>
<evidence type="ECO:0000256" key="2">
    <source>
        <dbReference type="ARBA" id="ARBA00011963"/>
    </source>
</evidence>
<dbReference type="Proteomes" id="UP000231343">
    <property type="component" value="Unassembled WGS sequence"/>
</dbReference>
<protein>
    <recommendedName>
        <fullName evidence="5">UDP-N-acetylglucosamine kinase</fullName>
        <ecNumber evidence="2">2.7.1.176</ecNumber>
    </recommendedName>
    <alternativeName>
        <fullName evidence="5">UDP-N-acetylglucosamine kinase</fullName>
    </alternativeName>
</protein>
<sequence length="195" mass="22613">MVDRKEVYIVGGPNGSGKTTFVKQFLPNYVNVRNFVNADDIAVGLSPLDYASMNMKSGRLMLELIDGYREKGESFGFETTLAGKKWIKMIDELKGANYNVHIFFLDIASVELAVNRVKYRVETGGHDIPDETIRRRYLRSRCNFWYNYRDMADSWYLFDNSRKSAELVADDTRNKLLVINRKYLDFFQSSLIEAK</sequence>
<evidence type="ECO:0000256" key="3">
    <source>
        <dbReference type="ARBA" id="ARBA00022741"/>
    </source>
</evidence>
<dbReference type="AlphaFoldDB" id="A0A2H0XTR0"/>
<comment type="caution">
    <text evidence="8">The sequence shown here is derived from an EMBL/GenBank/DDBJ whole genome shotgun (WGS) entry which is preliminary data.</text>
</comment>
<proteinExistence type="inferred from homology"/>